<dbReference type="InterPro" id="IPR019734">
    <property type="entry name" value="TPR_rpt"/>
</dbReference>
<evidence type="ECO:0000256" key="2">
    <source>
        <dbReference type="SAM" id="MobiDB-lite"/>
    </source>
</evidence>
<evidence type="ECO:0000259" key="6">
    <source>
        <dbReference type="Pfam" id="PF14080"/>
    </source>
</evidence>
<dbReference type="Pfam" id="PF14080">
    <property type="entry name" value="DUF4261"/>
    <property type="match status" value="1"/>
</dbReference>
<feature type="domain" description="Immunity protein Imm33" evidence="4">
    <location>
        <begin position="188"/>
        <end position="273"/>
    </location>
</feature>
<feature type="domain" description="Suppressor of fused-like" evidence="3">
    <location>
        <begin position="1263"/>
        <end position="1431"/>
    </location>
</feature>
<dbReference type="Gene3D" id="1.25.40.10">
    <property type="entry name" value="Tetratricopeptide repeat domain"/>
    <property type="match status" value="2"/>
</dbReference>
<gene>
    <name evidence="8" type="ORF">HMPREF9460_03502</name>
</gene>
<dbReference type="EMBL" id="ADLO01000105">
    <property type="protein sequence ID" value="KGF53682.1"/>
    <property type="molecule type" value="Genomic_DNA"/>
</dbReference>
<dbReference type="Pfam" id="PF14062">
    <property type="entry name" value="DUF4253"/>
    <property type="match status" value="1"/>
</dbReference>
<feature type="domain" description="DUF4261" evidence="6">
    <location>
        <begin position="1124"/>
        <end position="1199"/>
    </location>
</feature>
<dbReference type="PATRIC" id="fig|742738.3.peg.3608"/>
<evidence type="ECO:0000313" key="9">
    <source>
        <dbReference type="Proteomes" id="UP000029585"/>
    </source>
</evidence>
<dbReference type="InterPro" id="IPR057154">
    <property type="entry name" value="DUF7832"/>
</dbReference>
<proteinExistence type="predicted"/>
<dbReference type="InterPro" id="IPR025349">
    <property type="entry name" value="DUF4253"/>
</dbReference>
<dbReference type="RefSeq" id="WP_044942895.1">
    <property type="nucleotide sequence ID" value="NZ_KN174166.1"/>
</dbReference>
<feature type="region of interest" description="Disordered" evidence="2">
    <location>
        <begin position="1201"/>
        <end position="1230"/>
    </location>
</feature>
<accession>A0A096CFK2</accession>
<feature type="compositionally biased region" description="Acidic residues" evidence="2">
    <location>
        <begin position="1208"/>
        <end position="1230"/>
    </location>
</feature>
<evidence type="ECO:0000259" key="7">
    <source>
        <dbReference type="Pfam" id="PF25191"/>
    </source>
</evidence>
<dbReference type="PROSITE" id="PS50005">
    <property type="entry name" value="TPR"/>
    <property type="match status" value="1"/>
</dbReference>
<feature type="domain" description="DUF7832" evidence="7">
    <location>
        <begin position="1449"/>
        <end position="1562"/>
    </location>
</feature>
<dbReference type="InterPro" id="IPR020941">
    <property type="entry name" value="SUFU-like_domain"/>
</dbReference>
<evidence type="ECO:0000259" key="4">
    <source>
        <dbReference type="Pfam" id="PF09951"/>
    </source>
</evidence>
<keyword evidence="9" id="KW-1185">Reference proteome</keyword>
<keyword evidence="1" id="KW-0802">TPR repeat</keyword>
<name>A0A096CFK2_FLAPL</name>
<dbReference type="Pfam" id="PF15583">
    <property type="entry name" value="Imm68"/>
    <property type="match status" value="1"/>
</dbReference>
<evidence type="ECO:0000313" key="8">
    <source>
        <dbReference type="EMBL" id="KGF53682.1"/>
    </source>
</evidence>
<dbReference type="Pfam" id="PF25191">
    <property type="entry name" value="DUF7832"/>
    <property type="match status" value="1"/>
</dbReference>
<comment type="caution">
    <text evidence="8">The sequence shown here is derived from an EMBL/GenBank/DDBJ whole genome shotgun (WGS) entry which is preliminary data.</text>
</comment>
<dbReference type="PANTHER" id="PTHR38743">
    <property type="entry name" value="SIMILAR TO GLYOXYLASE I FAMILY PROTEIN"/>
    <property type="match status" value="1"/>
</dbReference>
<feature type="domain" description="DUF4253" evidence="5">
    <location>
        <begin position="1761"/>
        <end position="1868"/>
    </location>
</feature>
<dbReference type="SUPFAM" id="SSF48452">
    <property type="entry name" value="TPR-like"/>
    <property type="match status" value="1"/>
</dbReference>
<dbReference type="InterPro" id="IPR018689">
    <property type="entry name" value="Imm33_dom"/>
</dbReference>
<dbReference type="Proteomes" id="UP000029585">
    <property type="component" value="Unassembled WGS sequence"/>
</dbReference>
<dbReference type="InterPro" id="IPR025357">
    <property type="entry name" value="DUF4261"/>
</dbReference>
<dbReference type="InterPro" id="IPR011990">
    <property type="entry name" value="TPR-like_helical_dom_sf"/>
</dbReference>
<protein>
    <submittedName>
        <fullName evidence="8">Uncharacterized protein</fullName>
    </submittedName>
</protein>
<dbReference type="HOGENOM" id="CLU_237191_0_0_9"/>
<sequence>MYIDKYWGNFIGGSDDSLNLVAFLEDQKKEEIPLSEIFAKIGLDKQNWDFHQTVEYLEFTHSNGVEIDFHFAIDVVTDLAAILLECSVSGGVNLHDLDEYNTPSRRIRVTATAEEHDAMDKALADFAQDPLSYDLHDLMSDEEIEEMAHQVAALRKELYESAGRNRSYHVKAEDMKNLLPDWAGADGCIATNRITVEGCKVGYCYREEADGDWDSGWRFTAGDESDDYMDDPNNAGLYKLNTICNDDSDIIPLLNTPAPCAFERDEHGVFQPIKDWKPENEEEPDMDILQRCQKWHETDEYQKIIDALEAIPAEERTPEMDSELARAYNNLADPNKPGGKDMLKKAIALLKPHEEYFEGDHYWNFRMGYSYYYLDQEGRALRYFEKALEARPDDADTKELIDSCKKGIALPQFSECFRERTEDWWETFAEMEGALRQMMDEDKDHTRGAEIVAQMEDTLNLVFDEISFEMGFNGEKYELILTPEGDRVKLFELVYFQKHVPKEVLEHWNILVGRQPIRDIGLRTDDGWDISGDDVQIWLEEQGENSFTISAYCEKLLPMLRKEEGRAWWMLTTLTDQVLGEISHMWYIDGFDVLEGPRAEPSLLLSQLPDKLKERGVDLSTAPEAYLDSCLAYKMEPNKDPDADWRLDVIAGSTNCVPLINGYLNEDNDFMDALHADGAVAGFFCYPLDTLREEEGSQKLFDFRDKLEEVFTSGEGPEVLTLTGGATGLFCGYVDFIAWDIRTALRMAKAFFEDSGIPWASFHTFRREAGTVNLKAPPEEEPADEGQAAELDETLTGMDYIPYTPENAEEFFAQIEQWNDEDEYTRCIQALNAIPEDWRNYRTTYALARALENYAIIGDHDEGTPRYKGDKALLRAIDVLESVREEGQDKAEWNMRMAYAYQYLFEQEEKAIPYAQRWAELDPEDENAPAVIRECQEEIAKRGEAETDGETDHTGVFTGFVLLSRGEWDKAQFIRDMKEKWDIPVEEYDASEDKSDDALVFEVGGMVAAVSLAACPIPGGEAEANAENNYMWEDAVKAAREHRAHIMVAVLGKEEDVLEKGKLYTKLVAACCRQKYATGIYTSGVVFEPRFYEGFADMMREDELPIFNWIWFGLWRDENGMNGYTYGMDVFGKDEMEVLGTDAEPGDLRDFLASLASYVLENDMELHAGETIGFAEDDKHAITRSPGVGLPEDQMTLKISWESSAGGPDDDREDGPDGEAPQDEESSVPEVYTEEELAAVEGHIQQYFGKFGHVFHELSSPDIHVDICVVPPSQERDYYTLVTMGMGAHRMNVPEALAEYKLERAELAIALPRNWKLKHEDLKNERWYWPIRLLKTLARLPIASDTWLGFGHTMDNEEDFAENTKLCAAILTPPQGTEDGSEVCTLPGGEEVNFYQVLPLYRDELEYKLAHDADALLDKMNGISFVAEPDRQNAATSGTLSDGNLIGNMDDAAWHLETIREKHLPVDEINAYNHMAIYLRWCMEHDLMSVEFIERYSEQYQAFLADIKQADLRSFIRDVLKGQLFGALFNEKGAAFAGYYYGESDSPYYPSDIDSYAVSVIGPERNYSDEIQDEAYLFIPFDEDYYQAMAEVIEERFANWQGQDFDEGTLEPSEVAQAIMEYLDCECTYFPSMADDDPIMSAYSYARRDAAHEGFVPVLIRADDETLLECLVMNADPEHDADCYEFDLKTVTEYRKKMLSAPIKDGKAVLEALTGQRKEEAEDDDMDWEEEVLGEMEGGYDNDRFSCYWDSDGHMTYPLILAKIPVKNPWEIFAYLPFGNWNECPDTPDLMAVARYWFEQYGAIPAAMSHDELEFDLPAPVSQEKAMEVATEQYGFCPDIVDQEQDEPTVGNLADVLRQSTVWYLWWD</sequence>
<dbReference type="eggNOG" id="COG0457">
    <property type="taxonomic scope" value="Bacteria"/>
</dbReference>
<evidence type="ECO:0000256" key="1">
    <source>
        <dbReference type="PROSITE-ProRule" id="PRU00339"/>
    </source>
</evidence>
<dbReference type="PANTHER" id="PTHR38743:SF2">
    <property type="entry name" value="DUF2185 DOMAIN-CONTAINING PROTEIN"/>
    <property type="match status" value="1"/>
</dbReference>
<organism evidence="8 9">
    <name type="scientific">Flavonifractor plautii 1_3_50AFAA</name>
    <dbReference type="NCBI Taxonomy" id="742738"/>
    <lineage>
        <taxon>Bacteria</taxon>
        <taxon>Bacillati</taxon>
        <taxon>Bacillota</taxon>
        <taxon>Clostridia</taxon>
        <taxon>Eubacteriales</taxon>
        <taxon>Oscillospiraceae</taxon>
        <taxon>Flavonifractor</taxon>
    </lineage>
</organism>
<dbReference type="Pfam" id="PF05076">
    <property type="entry name" value="SUFU"/>
    <property type="match status" value="1"/>
</dbReference>
<dbReference type="eggNOG" id="COG4859">
    <property type="taxonomic scope" value="Bacteria"/>
</dbReference>
<evidence type="ECO:0000259" key="3">
    <source>
        <dbReference type="Pfam" id="PF05076"/>
    </source>
</evidence>
<feature type="repeat" description="TPR" evidence="1">
    <location>
        <begin position="361"/>
        <end position="394"/>
    </location>
</feature>
<dbReference type="InterPro" id="IPR028276">
    <property type="entry name" value="Imm68"/>
</dbReference>
<reference evidence="8 9" key="1">
    <citation type="submission" date="2011-08" db="EMBL/GenBank/DDBJ databases">
        <title>The Genome Sequence of Clostridium orbiscindens 1_3_50AFAA.</title>
        <authorList>
            <consortium name="The Broad Institute Genome Sequencing Platform"/>
            <person name="Earl A."/>
            <person name="Ward D."/>
            <person name="Feldgarden M."/>
            <person name="Gevers D."/>
            <person name="Daigneault M."/>
            <person name="Strauss J."/>
            <person name="Allen-Vercoe E."/>
            <person name="Young S.K."/>
            <person name="Zeng Q."/>
            <person name="Gargeya S."/>
            <person name="Fitzgerald M."/>
            <person name="Haas B."/>
            <person name="Abouelleil A."/>
            <person name="Alvarado L."/>
            <person name="Arachchi H.M."/>
            <person name="Berlin A."/>
            <person name="Brown A."/>
            <person name="Chapman S.B."/>
            <person name="Chen Z."/>
            <person name="Dunbar C."/>
            <person name="Freedman E."/>
            <person name="Gearin G."/>
            <person name="Gellesch M."/>
            <person name="Goldberg J."/>
            <person name="Griggs A."/>
            <person name="Gujja S."/>
            <person name="Heiman D."/>
            <person name="Howarth C."/>
            <person name="Larson L."/>
            <person name="Lui A."/>
            <person name="MacDonald P.J.P."/>
            <person name="Montmayeur A."/>
            <person name="Murphy C."/>
            <person name="Neiman D."/>
            <person name="Pearson M."/>
            <person name="Priest M."/>
            <person name="Roberts A."/>
            <person name="Saif S."/>
            <person name="Shea T."/>
            <person name="Shenoy N."/>
            <person name="Sisk P."/>
            <person name="Stolte C."/>
            <person name="Sykes S."/>
            <person name="Wortman J."/>
            <person name="Nusbaum C."/>
            <person name="Birren B."/>
        </authorList>
    </citation>
    <scope>NUCLEOTIDE SEQUENCE [LARGE SCALE GENOMIC DNA]</scope>
    <source>
        <strain evidence="8 9">1_3_50AFAA</strain>
    </source>
</reference>
<dbReference type="Pfam" id="PF09951">
    <property type="entry name" value="Imm33"/>
    <property type="match status" value="1"/>
</dbReference>
<evidence type="ECO:0000259" key="5">
    <source>
        <dbReference type="Pfam" id="PF14062"/>
    </source>
</evidence>